<accession>A0A382UAZ8</accession>
<sequence length="37" mass="3993">MVIVGDCRSVAGTVRLDHLRGAPVLVLFWPGVCNIEV</sequence>
<organism evidence="1">
    <name type="scientific">marine metagenome</name>
    <dbReference type="NCBI Taxonomy" id="408172"/>
    <lineage>
        <taxon>unclassified sequences</taxon>
        <taxon>metagenomes</taxon>
        <taxon>ecological metagenomes</taxon>
    </lineage>
</organism>
<dbReference type="EMBL" id="UINC01142697">
    <property type="protein sequence ID" value="SVD31187.1"/>
    <property type="molecule type" value="Genomic_DNA"/>
</dbReference>
<protein>
    <submittedName>
        <fullName evidence="1">Uncharacterized protein</fullName>
    </submittedName>
</protein>
<evidence type="ECO:0000313" key="1">
    <source>
        <dbReference type="EMBL" id="SVD31187.1"/>
    </source>
</evidence>
<proteinExistence type="predicted"/>
<dbReference type="AlphaFoldDB" id="A0A382UAZ8"/>
<gene>
    <name evidence="1" type="ORF">METZ01_LOCUS384041</name>
</gene>
<reference evidence="1" key="1">
    <citation type="submission" date="2018-05" db="EMBL/GenBank/DDBJ databases">
        <authorList>
            <person name="Lanie J.A."/>
            <person name="Ng W.-L."/>
            <person name="Kazmierczak K.M."/>
            <person name="Andrzejewski T.M."/>
            <person name="Davidsen T.M."/>
            <person name="Wayne K.J."/>
            <person name="Tettelin H."/>
            <person name="Glass J.I."/>
            <person name="Rusch D."/>
            <person name="Podicherti R."/>
            <person name="Tsui H.-C.T."/>
            <person name="Winkler M.E."/>
        </authorList>
    </citation>
    <scope>NUCLEOTIDE SEQUENCE</scope>
</reference>
<name>A0A382UAZ8_9ZZZZ</name>